<reference evidence="3" key="1">
    <citation type="submission" date="2024-07" db="EMBL/GenBank/DDBJ databases">
        <title>Two chromosome-level genome assemblies of Korean endemic species Abeliophyllum distichum and Forsythia ovata (Oleaceae).</title>
        <authorList>
            <person name="Jang H."/>
        </authorList>
    </citation>
    <scope>NUCLEOTIDE SEQUENCE [LARGE SCALE GENOMIC DNA]</scope>
</reference>
<sequence>MAESVVNNVADKGEEEELNIENKGNSAMDTDTDPDTFVLAELNLIMVLSSLSVSLGECPNLEKKSVENHKEKHNLTNLRTRRSEINECRGVERQISRVHNKIRDCRHCRRM</sequence>
<evidence type="ECO:0000256" key="1">
    <source>
        <dbReference type="SAM" id="MobiDB-lite"/>
    </source>
</evidence>
<gene>
    <name evidence="2" type="ORF">Adt_44918</name>
</gene>
<proteinExistence type="predicted"/>
<accession>A0ABD1PDM1</accession>
<protein>
    <submittedName>
        <fullName evidence="2">Uncharacterized protein</fullName>
    </submittedName>
</protein>
<organism evidence="2 3">
    <name type="scientific">Abeliophyllum distichum</name>
    <dbReference type="NCBI Taxonomy" id="126358"/>
    <lineage>
        <taxon>Eukaryota</taxon>
        <taxon>Viridiplantae</taxon>
        <taxon>Streptophyta</taxon>
        <taxon>Embryophyta</taxon>
        <taxon>Tracheophyta</taxon>
        <taxon>Spermatophyta</taxon>
        <taxon>Magnoliopsida</taxon>
        <taxon>eudicotyledons</taxon>
        <taxon>Gunneridae</taxon>
        <taxon>Pentapetalae</taxon>
        <taxon>asterids</taxon>
        <taxon>lamiids</taxon>
        <taxon>Lamiales</taxon>
        <taxon>Oleaceae</taxon>
        <taxon>Forsythieae</taxon>
        <taxon>Abeliophyllum</taxon>
    </lineage>
</organism>
<evidence type="ECO:0000313" key="2">
    <source>
        <dbReference type="EMBL" id="KAL2461498.1"/>
    </source>
</evidence>
<dbReference type="AlphaFoldDB" id="A0ABD1PDM1"/>
<keyword evidence="3" id="KW-1185">Reference proteome</keyword>
<dbReference type="EMBL" id="JBFOLK010000014">
    <property type="protein sequence ID" value="KAL2461498.1"/>
    <property type="molecule type" value="Genomic_DNA"/>
</dbReference>
<comment type="caution">
    <text evidence="2">The sequence shown here is derived from an EMBL/GenBank/DDBJ whole genome shotgun (WGS) entry which is preliminary data.</text>
</comment>
<evidence type="ECO:0000313" key="3">
    <source>
        <dbReference type="Proteomes" id="UP001604336"/>
    </source>
</evidence>
<dbReference type="Proteomes" id="UP001604336">
    <property type="component" value="Unassembled WGS sequence"/>
</dbReference>
<name>A0ABD1PDM1_9LAMI</name>
<feature type="region of interest" description="Disordered" evidence="1">
    <location>
        <begin position="1"/>
        <end position="32"/>
    </location>
</feature>